<accession>A0A0A9BZP7</accession>
<name>A0A0A9BZP7_ARUDO</name>
<protein>
    <submittedName>
        <fullName evidence="1">Uncharacterized protein</fullName>
    </submittedName>
</protein>
<reference evidence="1" key="1">
    <citation type="submission" date="2014-09" db="EMBL/GenBank/DDBJ databases">
        <authorList>
            <person name="Magalhaes I.L.F."/>
            <person name="Oliveira U."/>
            <person name="Santos F.R."/>
            <person name="Vidigal T.H.D.A."/>
            <person name="Brescovit A.D."/>
            <person name="Santos A.J."/>
        </authorList>
    </citation>
    <scope>NUCLEOTIDE SEQUENCE</scope>
    <source>
        <tissue evidence="1">Shoot tissue taken approximately 20 cm above the soil surface</tissue>
    </source>
</reference>
<dbReference type="EMBL" id="GBRH01229094">
    <property type="protein sequence ID" value="JAD68801.1"/>
    <property type="molecule type" value="Transcribed_RNA"/>
</dbReference>
<sequence>MLRLLLPPGVLARRRHVRPRPAGPS</sequence>
<reference evidence="1" key="2">
    <citation type="journal article" date="2015" name="Data Brief">
        <title>Shoot transcriptome of the giant reed, Arundo donax.</title>
        <authorList>
            <person name="Barrero R.A."/>
            <person name="Guerrero F.D."/>
            <person name="Moolhuijzen P."/>
            <person name="Goolsby J.A."/>
            <person name="Tidwell J."/>
            <person name="Bellgard S.E."/>
            <person name="Bellgard M.I."/>
        </authorList>
    </citation>
    <scope>NUCLEOTIDE SEQUENCE</scope>
    <source>
        <tissue evidence="1">Shoot tissue taken approximately 20 cm above the soil surface</tissue>
    </source>
</reference>
<dbReference type="AlphaFoldDB" id="A0A0A9BZP7"/>
<organism evidence="1">
    <name type="scientific">Arundo donax</name>
    <name type="common">Giant reed</name>
    <name type="synonym">Donax arundinaceus</name>
    <dbReference type="NCBI Taxonomy" id="35708"/>
    <lineage>
        <taxon>Eukaryota</taxon>
        <taxon>Viridiplantae</taxon>
        <taxon>Streptophyta</taxon>
        <taxon>Embryophyta</taxon>
        <taxon>Tracheophyta</taxon>
        <taxon>Spermatophyta</taxon>
        <taxon>Magnoliopsida</taxon>
        <taxon>Liliopsida</taxon>
        <taxon>Poales</taxon>
        <taxon>Poaceae</taxon>
        <taxon>PACMAD clade</taxon>
        <taxon>Arundinoideae</taxon>
        <taxon>Arundineae</taxon>
        <taxon>Arundo</taxon>
    </lineage>
</organism>
<proteinExistence type="predicted"/>
<evidence type="ECO:0000313" key="1">
    <source>
        <dbReference type="EMBL" id="JAD68801.1"/>
    </source>
</evidence>